<dbReference type="Gene3D" id="3.40.50.1110">
    <property type="entry name" value="SGNH hydrolase"/>
    <property type="match status" value="1"/>
</dbReference>
<dbReference type="InterPro" id="IPR036514">
    <property type="entry name" value="SGNH_hydro_sf"/>
</dbReference>
<proteinExistence type="inferred from homology"/>
<evidence type="ECO:0000256" key="3">
    <source>
        <dbReference type="ARBA" id="ARBA00022801"/>
    </source>
</evidence>
<dbReference type="AlphaFoldDB" id="A0A6P5EMQ5"/>
<dbReference type="GO" id="GO:0016788">
    <property type="term" value="F:hydrolase activity, acting on ester bonds"/>
    <property type="evidence" value="ECO:0007669"/>
    <property type="project" value="InterPro"/>
</dbReference>
<keyword evidence="4" id="KW-0325">Glycoprotein</keyword>
<protein>
    <submittedName>
        <fullName evidence="7">GDSL esterase/lipase At1g28600-like</fullName>
    </submittedName>
</protein>
<sequence length="372" mass="40627">MAFSPFPLFSFLFRLSTIILAAFTGKPKYTSVFLFGNSYADTGNYVILESPVLSVITIDQPPYGMTFFHHPTGRCSDGRLVIDFICEALGLPFLPPSLAHNASFSKGANFAVTGATALDLAFYEANNITTVPPVNSSLSVQLGWFDALKPSLCSTARQCKELFKNALFIVGEIGGDDIIYLAAYGVSLEEIKETYVPKIVKNISMAVEKLINEGVRTVVVPGDIPTGCTPAKLTLYASPNKTDYDPRTGCLENFNHLSKYRNTKLRVEVEGLRRKYSHVRIIYADYYTPVNQFATEPAHFGFSNGAITACCGGGGPYNFNASAVCGLPNATACKDPSTYVSWDGVHLTEATNRYIATSWLYGPYAHPPILSY</sequence>
<evidence type="ECO:0000256" key="2">
    <source>
        <dbReference type="ARBA" id="ARBA00022729"/>
    </source>
</evidence>
<evidence type="ECO:0000256" key="4">
    <source>
        <dbReference type="ARBA" id="ARBA00023180"/>
    </source>
</evidence>
<dbReference type="PANTHER" id="PTHR22835:SF681">
    <property type="entry name" value="OS01G0216300 PROTEIN"/>
    <property type="match status" value="1"/>
</dbReference>
<evidence type="ECO:0000313" key="7">
    <source>
        <dbReference type="RefSeq" id="XP_020084911.1"/>
    </source>
</evidence>
<keyword evidence="6" id="KW-1185">Reference proteome</keyword>
<evidence type="ECO:0000256" key="1">
    <source>
        <dbReference type="ARBA" id="ARBA00008668"/>
    </source>
</evidence>
<dbReference type="SUPFAM" id="SSF52266">
    <property type="entry name" value="SGNH hydrolase"/>
    <property type="match status" value="1"/>
</dbReference>
<dbReference type="Pfam" id="PF00657">
    <property type="entry name" value="Lipase_GDSL"/>
    <property type="match status" value="1"/>
</dbReference>
<dbReference type="Proteomes" id="UP000515123">
    <property type="component" value="Linkage group 3"/>
</dbReference>
<reference evidence="6" key="1">
    <citation type="journal article" date="2015" name="Nat. Genet.">
        <title>The pineapple genome and the evolution of CAM photosynthesis.</title>
        <authorList>
            <person name="Ming R."/>
            <person name="VanBuren R."/>
            <person name="Wai C.M."/>
            <person name="Tang H."/>
            <person name="Schatz M.C."/>
            <person name="Bowers J.E."/>
            <person name="Lyons E."/>
            <person name="Wang M.L."/>
            <person name="Chen J."/>
            <person name="Biggers E."/>
            <person name="Zhang J."/>
            <person name="Huang L."/>
            <person name="Zhang L."/>
            <person name="Miao W."/>
            <person name="Zhang J."/>
            <person name="Ye Z."/>
            <person name="Miao C."/>
            <person name="Lin Z."/>
            <person name="Wang H."/>
            <person name="Zhou H."/>
            <person name="Yim W.C."/>
            <person name="Priest H.D."/>
            <person name="Zheng C."/>
            <person name="Woodhouse M."/>
            <person name="Edger P.P."/>
            <person name="Guyot R."/>
            <person name="Guo H.B."/>
            <person name="Guo H."/>
            <person name="Zheng G."/>
            <person name="Singh R."/>
            <person name="Sharma A."/>
            <person name="Min X."/>
            <person name="Zheng Y."/>
            <person name="Lee H."/>
            <person name="Gurtowski J."/>
            <person name="Sedlazeck F.J."/>
            <person name="Harkess A."/>
            <person name="McKain M.R."/>
            <person name="Liao Z."/>
            <person name="Fang J."/>
            <person name="Liu J."/>
            <person name="Zhang X."/>
            <person name="Zhang Q."/>
            <person name="Hu W."/>
            <person name="Qin Y."/>
            <person name="Wang K."/>
            <person name="Chen L.Y."/>
            <person name="Shirley N."/>
            <person name="Lin Y.R."/>
            <person name="Liu L.Y."/>
            <person name="Hernandez A.G."/>
            <person name="Wright C.L."/>
            <person name="Bulone V."/>
            <person name="Tuskan G.A."/>
            <person name="Heath K."/>
            <person name="Zee F."/>
            <person name="Moore P.H."/>
            <person name="Sunkar R."/>
            <person name="Leebens-Mack J.H."/>
            <person name="Mockler T."/>
            <person name="Bennetzen J.L."/>
            <person name="Freeling M."/>
            <person name="Sankoff D."/>
            <person name="Paterson A.H."/>
            <person name="Zhu X."/>
            <person name="Yang X."/>
            <person name="Smith J.A."/>
            <person name="Cushman J.C."/>
            <person name="Paull R.E."/>
            <person name="Yu Q."/>
        </authorList>
    </citation>
    <scope>NUCLEOTIDE SEQUENCE [LARGE SCALE GENOMIC DNA]</scope>
    <source>
        <strain evidence="6">cv. F153</strain>
    </source>
</reference>
<keyword evidence="3" id="KW-0378">Hydrolase</keyword>
<dbReference type="CDD" id="cd01837">
    <property type="entry name" value="SGNH_plant_lipase_like"/>
    <property type="match status" value="1"/>
</dbReference>
<dbReference type="GeneID" id="109707789"/>
<dbReference type="RefSeq" id="XP_020084911.1">
    <property type="nucleotide sequence ID" value="XM_020229322.1"/>
</dbReference>
<accession>A0A6P5EMQ5</accession>
<reference evidence="7" key="2">
    <citation type="submission" date="2025-08" db="UniProtKB">
        <authorList>
            <consortium name="RefSeq"/>
        </authorList>
    </citation>
    <scope>IDENTIFICATION</scope>
    <source>
        <tissue evidence="7">Leaf</tissue>
    </source>
</reference>
<keyword evidence="2 5" id="KW-0732">Signal</keyword>
<dbReference type="InterPro" id="IPR035669">
    <property type="entry name" value="SGNH_plant_lipase-like"/>
</dbReference>
<evidence type="ECO:0000256" key="5">
    <source>
        <dbReference type="SAM" id="SignalP"/>
    </source>
</evidence>
<name>A0A6P5EMQ5_ANACO</name>
<dbReference type="OrthoDB" id="1600564at2759"/>
<dbReference type="PANTHER" id="PTHR22835">
    <property type="entry name" value="ZINC FINGER FYVE DOMAIN CONTAINING PROTEIN"/>
    <property type="match status" value="1"/>
</dbReference>
<comment type="similarity">
    <text evidence="1">Belongs to the 'GDSL' lipolytic enzyme family.</text>
</comment>
<dbReference type="InterPro" id="IPR001087">
    <property type="entry name" value="GDSL"/>
</dbReference>
<gene>
    <name evidence="7" type="primary">LOC109707789</name>
</gene>
<feature type="signal peptide" evidence="5">
    <location>
        <begin position="1"/>
        <end position="21"/>
    </location>
</feature>
<evidence type="ECO:0000313" key="6">
    <source>
        <dbReference type="Proteomes" id="UP000515123"/>
    </source>
</evidence>
<organism evidence="6 7">
    <name type="scientific">Ananas comosus</name>
    <name type="common">Pineapple</name>
    <name type="synonym">Ananas ananas</name>
    <dbReference type="NCBI Taxonomy" id="4615"/>
    <lineage>
        <taxon>Eukaryota</taxon>
        <taxon>Viridiplantae</taxon>
        <taxon>Streptophyta</taxon>
        <taxon>Embryophyta</taxon>
        <taxon>Tracheophyta</taxon>
        <taxon>Spermatophyta</taxon>
        <taxon>Magnoliopsida</taxon>
        <taxon>Liliopsida</taxon>
        <taxon>Poales</taxon>
        <taxon>Bromeliaceae</taxon>
        <taxon>Bromelioideae</taxon>
        <taxon>Ananas</taxon>
    </lineage>
</organism>
<feature type="chain" id="PRO_5027744359" evidence="5">
    <location>
        <begin position="22"/>
        <end position="372"/>
    </location>
</feature>